<dbReference type="AlphaFoldDB" id="A0A0B5F5R5"/>
<accession>A0A0B5F5R5</accession>
<feature type="transmembrane region" description="Helical" evidence="2">
    <location>
        <begin position="350"/>
        <end position="373"/>
    </location>
</feature>
<feature type="transmembrane region" description="Helical" evidence="2">
    <location>
        <begin position="235"/>
        <end position="254"/>
    </location>
</feature>
<dbReference type="Gene3D" id="1.20.1250.20">
    <property type="entry name" value="MFS general substrate transporter like domains"/>
    <property type="match status" value="2"/>
</dbReference>
<proteinExistence type="predicted"/>
<dbReference type="Pfam" id="PF07690">
    <property type="entry name" value="MFS_1"/>
    <property type="match status" value="1"/>
</dbReference>
<feature type="transmembrane region" description="Helical" evidence="2">
    <location>
        <begin position="40"/>
        <end position="60"/>
    </location>
</feature>
<dbReference type="SUPFAM" id="SSF103473">
    <property type="entry name" value="MFS general substrate transporter"/>
    <property type="match status" value="1"/>
</dbReference>
<name>A0A0B5F5R5_STRA4</name>
<reference evidence="3 4" key="1">
    <citation type="submission" date="2015-01" db="EMBL/GenBank/DDBJ databases">
        <title>Enhanced salinomycin production by adjusting the supply of polyketide extender units in Streptomyce albus DSM 41398.</title>
        <authorList>
            <person name="Lu C."/>
        </authorList>
    </citation>
    <scope>NUCLEOTIDE SEQUENCE [LARGE SCALE GENOMIC DNA]</scope>
    <source>
        <strain evidence="4">ATCC 21838 / DSM 41398 / FERM P-419 / JCM 4703 / NBRC 107858</strain>
    </source>
</reference>
<keyword evidence="4" id="KW-1185">Reference proteome</keyword>
<evidence type="ECO:0000313" key="3">
    <source>
        <dbReference type="EMBL" id="AJE85707.1"/>
    </source>
</evidence>
<feature type="transmembrane region" description="Helical" evidence="2">
    <location>
        <begin position="155"/>
        <end position="176"/>
    </location>
</feature>
<gene>
    <name evidence="3" type="ORF">SLNWT_5331</name>
</gene>
<feature type="transmembrane region" description="Helical" evidence="2">
    <location>
        <begin position="292"/>
        <end position="312"/>
    </location>
</feature>
<dbReference type="KEGG" id="sals:SLNWT_5331"/>
<feature type="region of interest" description="Disordered" evidence="1">
    <location>
        <begin position="418"/>
        <end position="441"/>
    </location>
</feature>
<dbReference type="InterPro" id="IPR011701">
    <property type="entry name" value="MFS"/>
</dbReference>
<dbReference type="InterPro" id="IPR036259">
    <property type="entry name" value="MFS_trans_sf"/>
</dbReference>
<feature type="transmembrane region" description="Helical" evidence="2">
    <location>
        <begin position="127"/>
        <end position="149"/>
    </location>
</feature>
<evidence type="ECO:0000256" key="1">
    <source>
        <dbReference type="SAM" id="MobiDB-lite"/>
    </source>
</evidence>
<organism evidence="3 4">
    <name type="scientific">Streptomyces albus (strain ATCC 21838 / DSM 41398 / FERM P-419 / JCM 4703 / NBRC 107858)</name>
    <dbReference type="NCBI Taxonomy" id="1081613"/>
    <lineage>
        <taxon>Bacteria</taxon>
        <taxon>Bacillati</taxon>
        <taxon>Actinomycetota</taxon>
        <taxon>Actinomycetes</taxon>
        <taxon>Kitasatosporales</taxon>
        <taxon>Streptomycetaceae</taxon>
        <taxon>Streptomyces</taxon>
    </lineage>
</organism>
<keyword evidence="2 3" id="KW-0812">Transmembrane</keyword>
<keyword evidence="2" id="KW-1133">Transmembrane helix</keyword>
<evidence type="ECO:0000313" key="4">
    <source>
        <dbReference type="Proteomes" id="UP000031523"/>
    </source>
</evidence>
<feature type="transmembrane region" description="Helical" evidence="2">
    <location>
        <begin position="197"/>
        <end position="215"/>
    </location>
</feature>
<keyword evidence="2" id="KW-0472">Membrane</keyword>
<sequence length="441" mass="43169">MSSRRTTWPLIALFASGYLASYLLPSIVSRLIDGLGLAPTQAGLIGSALLLSSASAGFALASRIERLGPARLARAGLLLCAGGYGAAALSQGLPLVIAGSMAGGLGSGTAITVAASRIAGLGDPHRASTTGLLCVSALAGGVFLTIPYLGGGHGLPFGALAVCALLTLPVTGRLGGPAPAADSAPAAAGPLPYRRSGMVLAGAMLCWSMAQNSLWGVSGRIGLDQAGMSEVAVGAVFAAALGAGLLGVLGAGALGTRLGRALPMGAGTALIGCCIVVTACSTTPAAFASGQITWNVLYPAVLSYLIGVAASLDTRGRWAVLAGSASALGTAFGPVVGSGLSALAGYRAMGLLLCAGLFVLAAPMTAVTLHTAGRPLLPGALRRRATRASYTATATAAVPAGLAERDMVEIPTPATWHEPGLGALDPAGDESGTGEAVPAGR</sequence>
<feature type="transmembrane region" description="Helical" evidence="2">
    <location>
        <begin position="266"/>
        <end position="286"/>
    </location>
</feature>
<feature type="transmembrane region" description="Helical" evidence="2">
    <location>
        <begin position="7"/>
        <end position="28"/>
    </location>
</feature>
<evidence type="ECO:0000256" key="2">
    <source>
        <dbReference type="SAM" id="Phobius"/>
    </source>
</evidence>
<dbReference type="EMBL" id="CP010519">
    <property type="protein sequence ID" value="AJE85707.1"/>
    <property type="molecule type" value="Genomic_DNA"/>
</dbReference>
<protein>
    <submittedName>
        <fullName evidence="3">Transmembrane efflux protein</fullName>
    </submittedName>
</protein>
<dbReference type="GO" id="GO:0022857">
    <property type="term" value="F:transmembrane transporter activity"/>
    <property type="evidence" value="ECO:0007669"/>
    <property type="project" value="InterPro"/>
</dbReference>
<dbReference type="Proteomes" id="UP000031523">
    <property type="component" value="Chromosome"/>
</dbReference>
<feature type="transmembrane region" description="Helical" evidence="2">
    <location>
        <begin position="72"/>
        <end position="89"/>
    </location>
</feature>
<feature type="transmembrane region" description="Helical" evidence="2">
    <location>
        <begin position="319"/>
        <end position="344"/>
    </location>
</feature>